<evidence type="ECO:0000256" key="2">
    <source>
        <dbReference type="ARBA" id="ARBA00022857"/>
    </source>
</evidence>
<comment type="similarity">
    <text evidence="1">Belongs to the short-chain dehydrogenases/reductases (SDR) family.</text>
</comment>
<reference evidence="4" key="2">
    <citation type="submission" date="2021-01" db="EMBL/GenBank/DDBJ databases">
        <authorList>
            <person name="Schikora-Tamarit M.A."/>
        </authorList>
    </citation>
    <scope>NUCLEOTIDE SEQUENCE</scope>
    <source>
        <strain evidence="4">CBS2887</strain>
    </source>
</reference>
<dbReference type="InterPro" id="IPR036291">
    <property type="entry name" value="NAD(P)-bd_dom_sf"/>
</dbReference>
<gene>
    <name evidence="4" type="ORF">WICPIJ_010070</name>
</gene>
<dbReference type="OrthoDB" id="294295at2759"/>
<dbReference type="SUPFAM" id="SSF51735">
    <property type="entry name" value="NAD(P)-binding Rossmann-fold domains"/>
    <property type="match status" value="1"/>
</dbReference>
<dbReference type="PANTHER" id="PTHR43618">
    <property type="entry name" value="7-ALPHA-HYDROXYSTEROID DEHYDROGENASE"/>
    <property type="match status" value="1"/>
</dbReference>
<keyword evidence="5" id="KW-1185">Reference proteome</keyword>
<dbReference type="InterPro" id="IPR002347">
    <property type="entry name" value="SDR_fam"/>
</dbReference>
<dbReference type="AlphaFoldDB" id="A0A9P8PH94"/>
<dbReference type="Proteomes" id="UP000774326">
    <property type="component" value="Unassembled WGS sequence"/>
</dbReference>
<proteinExistence type="inferred from homology"/>
<accession>A0A9P8PH94</accession>
<dbReference type="EMBL" id="JAEUBG010005835">
    <property type="protein sequence ID" value="KAH3672218.1"/>
    <property type="molecule type" value="Genomic_DNA"/>
</dbReference>
<evidence type="ECO:0000313" key="4">
    <source>
        <dbReference type="EMBL" id="KAH3672218.1"/>
    </source>
</evidence>
<comment type="caution">
    <text evidence="4">The sequence shown here is derived from an EMBL/GenBank/DDBJ whole genome shotgun (WGS) entry which is preliminary data.</text>
</comment>
<keyword evidence="3" id="KW-0560">Oxidoreductase</keyword>
<dbReference type="Pfam" id="PF13561">
    <property type="entry name" value="adh_short_C2"/>
    <property type="match status" value="1"/>
</dbReference>
<dbReference type="GO" id="GO:0016491">
    <property type="term" value="F:oxidoreductase activity"/>
    <property type="evidence" value="ECO:0007669"/>
    <property type="project" value="UniProtKB-KW"/>
</dbReference>
<dbReference type="PRINTS" id="PR00081">
    <property type="entry name" value="GDHRDH"/>
</dbReference>
<dbReference type="InterPro" id="IPR052178">
    <property type="entry name" value="Sec_Metab_Biosynth_SDR"/>
</dbReference>
<organism evidence="4 5">
    <name type="scientific">Wickerhamomyces pijperi</name>
    <name type="common">Yeast</name>
    <name type="synonym">Pichia pijperi</name>
    <dbReference type="NCBI Taxonomy" id="599730"/>
    <lineage>
        <taxon>Eukaryota</taxon>
        <taxon>Fungi</taxon>
        <taxon>Dikarya</taxon>
        <taxon>Ascomycota</taxon>
        <taxon>Saccharomycotina</taxon>
        <taxon>Saccharomycetes</taxon>
        <taxon>Phaffomycetales</taxon>
        <taxon>Wickerhamomycetaceae</taxon>
        <taxon>Wickerhamomyces</taxon>
    </lineage>
</organism>
<protein>
    <recommendedName>
        <fullName evidence="6">3-oxoacyl-[acyl-carrier-protein] reductase</fullName>
    </recommendedName>
</protein>
<evidence type="ECO:0000313" key="5">
    <source>
        <dbReference type="Proteomes" id="UP000774326"/>
    </source>
</evidence>
<evidence type="ECO:0000256" key="3">
    <source>
        <dbReference type="ARBA" id="ARBA00023002"/>
    </source>
</evidence>
<evidence type="ECO:0008006" key="6">
    <source>
        <dbReference type="Google" id="ProtNLM"/>
    </source>
</evidence>
<keyword evidence="2" id="KW-0521">NADP</keyword>
<dbReference type="PANTHER" id="PTHR43618:SF12">
    <property type="entry name" value="OXIDOREDUCTASE, SHORT-CHAIN DEHYDROGENASE_REDUCTASE FAMILY (AFU_ORTHOLOGUE AFUA_1G14540)"/>
    <property type="match status" value="1"/>
</dbReference>
<reference evidence="4" key="1">
    <citation type="journal article" date="2021" name="Open Biol.">
        <title>Shared evolutionary footprints suggest mitochondrial oxidative damage underlies multiple complex I losses in fungi.</title>
        <authorList>
            <person name="Schikora-Tamarit M.A."/>
            <person name="Marcet-Houben M."/>
            <person name="Nosek J."/>
            <person name="Gabaldon T."/>
        </authorList>
    </citation>
    <scope>NUCLEOTIDE SEQUENCE</scope>
    <source>
        <strain evidence="4">CBS2887</strain>
    </source>
</reference>
<name>A0A9P8PH94_WICPI</name>
<sequence length="285" mass="30532">MTRLNVYGKVVAITGGSRGLGLHCAEILVKNGAKSIYITARKQKGVDDAIQYLQKIVETYKDRDQLYHKGQDIIIRGIPADVSTGKGVVAFLNLVQEKETQVDILIANAGASWGAPLDQHPEAAIDKVLELNIKGVFLTIQKFKPLLVKAGNEDYSARILIMGSVAGITPTFGGEGGTYGYLASKAGVAHMGKMLALELGPQNVNVNIIAPGFFPSKMSNGLLEGEFGQHMISHNPKRRIGKQSDIENAILFFAARESDYINGAVIPIDGGHHLGDSVPLSSGKL</sequence>
<evidence type="ECO:0000256" key="1">
    <source>
        <dbReference type="ARBA" id="ARBA00006484"/>
    </source>
</evidence>
<dbReference type="Gene3D" id="3.40.50.720">
    <property type="entry name" value="NAD(P)-binding Rossmann-like Domain"/>
    <property type="match status" value="1"/>
</dbReference>